<name>A0A3N0XV29_ANAGA</name>
<gene>
    <name evidence="1" type="ORF">DPX16_21538</name>
</gene>
<evidence type="ECO:0000313" key="2">
    <source>
        <dbReference type="Proteomes" id="UP000281406"/>
    </source>
</evidence>
<dbReference type="EMBL" id="RJVU01059915">
    <property type="protein sequence ID" value="ROJ62552.1"/>
    <property type="molecule type" value="Genomic_DNA"/>
</dbReference>
<comment type="caution">
    <text evidence="1">The sequence shown here is derived from an EMBL/GenBank/DDBJ whole genome shotgun (WGS) entry which is preliminary data.</text>
</comment>
<sequence length="77" mass="8527">MESFGDVDSTDQTLPGLSCGCLRKLKRVAFGGRIPSHSDSMMPIGDFLEQRLFAYIWSICSRAPSGVQYETDMFSGK</sequence>
<keyword evidence="2" id="KW-1185">Reference proteome</keyword>
<proteinExistence type="predicted"/>
<reference evidence="1 2" key="1">
    <citation type="submission" date="2018-10" db="EMBL/GenBank/DDBJ databases">
        <title>Genome assembly for a Yunnan-Guizhou Plateau 3E fish, Anabarilius grahami (Regan), and its evolutionary and genetic applications.</title>
        <authorList>
            <person name="Jiang W."/>
        </authorList>
    </citation>
    <scope>NUCLEOTIDE SEQUENCE [LARGE SCALE GENOMIC DNA]</scope>
    <source>
        <strain evidence="1">AG-KIZ</strain>
        <tissue evidence="1">Muscle</tissue>
    </source>
</reference>
<dbReference type="AlphaFoldDB" id="A0A3N0XV29"/>
<protein>
    <submittedName>
        <fullName evidence="1">Uncharacterized protein</fullName>
    </submittedName>
</protein>
<organism evidence="1 2">
    <name type="scientific">Anabarilius grahami</name>
    <name type="common">Kanglang fish</name>
    <name type="synonym">Barilius grahami</name>
    <dbReference type="NCBI Taxonomy" id="495550"/>
    <lineage>
        <taxon>Eukaryota</taxon>
        <taxon>Metazoa</taxon>
        <taxon>Chordata</taxon>
        <taxon>Craniata</taxon>
        <taxon>Vertebrata</taxon>
        <taxon>Euteleostomi</taxon>
        <taxon>Actinopterygii</taxon>
        <taxon>Neopterygii</taxon>
        <taxon>Teleostei</taxon>
        <taxon>Ostariophysi</taxon>
        <taxon>Cypriniformes</taxon>
        <taxon>Xenocyprididae</taxon>
        <taxon>Xenocypridinae</taxon>
        <taxon>Xenocypridinae incertae sedis</taxon>
        <taxon>Anabarilius</taxon>
    </lineage>
</organism>
<accession>A0A3N0XV29</accession>
<evidence type="ECO:0000313" key="1">
    <source>
        <dbReference type="EMBL" id="ROJ62552.1"/>
    </source>
</evidence>
<dbReference type="Proteomes" id="UP000281406">
    <property type="component" value="Unassembled WGS sequence"/>
</dbReference>